<dbReference type="Proteomes" id="UP000324632">
    <property type="component" value="Chromosome 21"/>
</dbReference>
<accession>A0A5A9N7T5</accession>
<protein>
    <submittedName>
        <fullName evidence="2">Uncharacterized protein</fullName>
    </submittedName>
</protein>
<reference evidence="2 3" key="1">
    <citation type="journal article" date="2019" name="Mol. Ecol. Resour.">
        <title>Chromosome-level genome assembly of Triplophysa tibetana, a fish adapted to the harsh high-altitude environment of the Tibetan Plateau.</title>
        <authorList>
            <person name="Yang X."/>
            <person name="Liu H."/>
            <person name="Ma Z."/>
            <person name="Zou Y."/>
            <person name="Zou M."/>
            <person name="Mao Y."/>
            <person name="Li X."/>
            <person name="Wang H."/>
            <person name="Chen T."/>
            <person name="Wang W."/>
            <person name="Yang R."/>
        </authorList>
    </citation>
    <scope>NUCLEOTIDE SEQUENCE [LARGE SCALE GENOMIC DNA]</scope>
    <source>
        <strain evidence="2">TTIB1903HZAU</strain>
        <tissue evidence="2">Muscle</tissue>
    </source>
</reference>
<keyword evidence="3" id="KW-1185">Reference proteome</keyword>
<name>A0A5A9N7T5_9TELE</name>
<feature type="region of interest" description="Disordered" evidence="1">
    <location>
        <begin position="14"/>
        <end position="52"/>
    </location>
</feature>
<sequence>MEFRRLVKRPCGVISHNRGHDNKQDGVSTQTKPSGDECLNPSASPLKRDGERLGTLDELQTMNQMYLDIKAKCNRAIRNMKAVQKAGEPKWLAVVLNRRAQRYSRWGTTVPELKGLNRESTLECDCKLTEVNVAYEATCLSGHADSL</sequence>
<comment type="caution">
    <text evidence="2">The sequence shown here is derived from an EMBL/GenBank/DDBJ whole genome shotgun (WGS) entry which is preliminary data.</text>
</comment>
<organism evidence="2 3">
    <name type="scientific">Triplophysa tibetana</name>
    <dbReference type="NCBI Taxonomy" id="1572043"/>
    <lineage>
        <taxon>Eukaryota</taxon>
        <taxon>Metazoa</taxon>
        <taxon>Chordata</taxon>
        <taxon>Craniata</taxon>
        <taxon>Vertebrata</taxon>
        <taxon>Euteleostomi</taxon>
        <taxon>Actinopterygii</taxon>
        <taxon>Neopterygii</taxon>
        <taxon>Teleostei</taxon>
        <taxon>Ostariophysi</taxon>
        <taxon>Cypriniformes</taxon>
        <taxon>Nemacheilidae</taxon>
        <taxon>Triplophysa</taxon>
    </lineage>
</organism>
<proteinExistence type="predicted"/>
<gene>
    <name evidence="2" type="ORF">E1301_Tti004552</name>
</gene>
<evidence type="ECO:0000256" key="1">
    <source>
        <dbReference type="SAM" id="MobiDB-lite"/>
    </source>
</evidence>
<evidence type="ECO:0000313" key="3">
    <source>
        <dbReference type="Proteomes" id="UP000324632"/>
    </source>
</evidence>
<dbReference type="AlphaFoldDB" id="A0A5A9N7T5"/>
<dbReference type="EMBL" id="SOYY01000021">
    <property type="protein sequence ID" value="KAA0705790.1"/>
    <property type="molecule type" value="Genomic_DNA"/>
</dbReference>
<evidence type="ECO:0000313" key="2">
    <source>
        <dbReference type="EMBL" id="KAA0705790.1"/>
    </source>
</evidence>